<dbReference type="Proteomes" id="UP000064189">
    <property type="component" value="Unassembled WGS sequence"/>
</dbReference>
<keyword evidence="5" id="KW-0560">Oxidoreductase</keyword>
<keyword evidence="4" id="KW-0862">Zinc</keyword>
<evidence type="ECO:0000313" key="7">
    <source>
        <dbReference type="EMBL" id="KWW22463.1"/>
    </source>
</evidence>
<comment type="caution">
    <text evidence="7">The sequence shown here is derived from an EMBL/GenBank/DDBJ whole genome shotgun (WGS) entry which is preliminary data.</text>
</comment>
<dbReference type="SUPFAM" id="SSF53213">
    <property type="entry name" value="LigB-like"/>
    <property type="match status" value="1"/>
</dbReference>
<evidence type="ECO:0000256" key="3">
    <source>
        <dbReference type="ARBA" id="ARBA00022723"/>
    </source>
</evidence>
<dbReference type="PANTHER" id="PTHR30096:SF0">
    <property type="entry name" value="4,5-DOPA DIOXYGENASE EXTRADIOL-LIKE PROTEIN"/>
    <property type="match status" value="1"/>
</dbReference>
<dbReference type="GO" id="GO:0008198">
    <property type="term" value="F:ferrous iron binding"/>
    <property type="evidence" value="ECO:0007669"/>
    <property type="project" value="InterPro"/>
</dbReference>
<comment type="similarity">
    <text evidence="2">Belongs to the DODA-type extradiol aromatic ring-opening dioxygenase family.</text>
</comment>
<keyword evidence="7" id="KW-0223">Dioxygenase</keyword>
<dbReference type="EMBL" id="LNNH01000004">
    <property type="protein sequence ID" value="KWW22463.1"/>
    <property type="molecule type" value="Genomic_DNA"/>
</dbReference>
<dbReference type="PANTHER" id="PTHR30096">
    <property type="entry name" value="4,5-DOPA DIOXYGENASE EXTRADIOL-LIKE PROTEIN"/>
    <property type="match status" value="1"/>
</dbReference>
<dbReference type="CDD" id="cd07363">
    <property type="entry name" value="45_DOPA_Dioxygenase"/>
    <property type="match status" value="1"/>
</dbReference>
<dbReference type="Gene3D" id="3.40.830.10">
    <property type="entry name" value="LigB-like"/>
    <property type="match status" value="1"/>
</dbReference>
<dbReference type="PIRSF" id="PIRSF006157">
    <property type="entry name" value="Doxgns_DODA"/>
    <property type="match status" value="1"/>
</dbReference>
<dbReference type="AlphaFoldDB" id="A0A109N327"/>
<feature type="domain" description="Extradiol ring-cleavage dioxygenase class III enzyme subunit B" evidence="6">
    <location>
        <begin position="6"/>
        <end position="246"/>
    </location>
</feature>
<evidence type="ECO:0000256" key="1">
    <source>
        <dbReference type="ARBA" id="ARBA00001947"/>
    </source>
</evidence>
<evidence type="ECO:0000313" key="8">
    <source>
        <dbReference type="Proteomes" id="UP000064189"/>
    </source>
</evidence>
<dbReference type="Pfam" id="PF02900">
    <property type="entry name" value="LigB"/>
    <property type="match status" value="1"/>
</dbReference>
<name>A0A109N327_9BACI</name>
<proteinExistence type="inferred from homology"/>
<protein>
    <submittedName>
        <fullName evidence="7">Dioxygenase</fullName>
    </submittedName>
</protein>
<dbReference type="InterPro" id="IPR014436">
    <property type="entry name" value="Extradiol_dOase_DODA"/>
</dbReference>
<accession>A0A109N327</accession>
<dbReference type="GO" id="GO:0008270">
    <property type="term" value="F:zinc ion binding"/>
    <property type="evidence" value="ECO:0007669"/>
    <property type="project" value="InterPro"/>
</dbReference>
<dbReference type="GO" id="GO:0016702">
    <property type="term" value="F:oxidoreductase activity, acting on single donors with incorporation of molecular oxygen, incorporation of two atoms of oxygen"/>
    <property type="evidence" value="ECO:0007669"/>
    <property type="project" value="UniProtKB-ARBA"/>
</dbReference>
<organism evidence="7 8">
    <name type="scientific">Peribacillus simplex</name>
    <dbReference type="NCBI Taxonomy" id="1478"/>
    <lineage>
        <taxon>Bacteria</taxon>
        <taxon>Bacillati</taxon>
        <taxon>Bacillota</taxon>
        <taxon>Bacilli</taxon>
        <taxon>Bacillales</taxon>
        <taxon>Bacillaceae</taxon>
        <taxon>Peribacillus</taxon>
    </lineage>
</organism>
<keyword evidence="8" id="KW-1185">Reference proteome</keyword>
<gene>
    <name evidence="7" type="ORF">AS888_12945</name>
</gene>
<comment type="cofactor">
    <cofactor evidence="1">
        <name>Zn(2+)</name>
        <dbReference type="ChEBI" id="CHEBI:29105"/>
    </cofactor>
</comment>
<evidence type="ECO:0000256" key="5">
    <source>
        <dbReference type="ARBA" id="ARBA00023002"/>
    </source>
</evidence>
<evidence type="ECO:0000256" key="2">
    <source>
        <dbReference type="ARBA" id="ARBA00007581"/>
    </source>
</evidence>
<evidence type="ECO:0000256" key="4">
    <source>
        <dbReference type="ARBA" id="ARBA00022833"/>
    </source>
</evidence>
<dbReference type="InterPro" id="IPR004183">
    <property type="entry name" value="Xdiol_dOase_suB"/>
</dbReference>
<keyword evidence="3" id="KW-0479">Metal-binding</keyword>
<sequence length="256" mass="28994">MMPSLFLSHGTPLLALEKNSYTAFLKDYMKAMNKPAAIVILSAHWESGEQMISAVRKHQVIYDFVGFSEEIFKITYPAPGCLELSDRILTLLSRIDIWGELDDRRPLDHGAWGLLHIMYPEADIPVVSLSINPELPLNKQYDIGKALGELKEENVLIIGSGGIVHNFSHIQKDMNVAEGWAINFENWVEGKIRNWDLEALFNYEQKAPYSLDAVPTKEHYIPLIIAMGAGNEHKKAALLHRSFQYGNLSLTAWKFD</sequence>
<evidence type="ECO:0000259" key="6">
    <source>
        <dbReference type="Pfam" id="PF02900"/>
    </source>
</evidence>
<reference evidence="7 8" key="1">
    <citation type="submission" date="2015-11" db="EMBL/GenBank/DDBJ databases">
        <title>Genome Sequence of Bacillus simplex strain VanAntwerpen2.</title>
        <authorList>
            <person name="Couger M.B."/>
        </authorList>
    </citation>
    <scope>NUCLEOTIDE SEQUENCE [LARGE SCALE GENOMIC DNA]</scope>
    <source>
        <strain evidence="7 8">VanAntwerpen02</strain>
    </source>
</reference>